<dbReference type="SMART" id="SM00387">
    <property type="entry name" value="HATPase_c"/>
    <property type="match status" value="1"/>
</dbReference>
<evidence type="ECO:0000256" key="6">
    <source>
        <dbReference type="ARBA" id="ARBA00022777"/>
    </source>
</evidence>
<keyword evidence="9" id="KW-0812">Transmembrane</keyword>
<keyword evidence="4" id="KW-0808">Transferase</keyword>
<dbReference type="InterPro" id="IPR036890">
    <property type="entry name" value="HATPase_C_sf"/>
</dbReference>
<dbReference type="Pfam" id="PF02518">
    <property type="entry name" value="HATPase_c"/>
    <property type="match status" value="1"/>
</dbReference>
<feature type="transmembrane region" description="Helical" evidence="9">
    <location>
        <begin position="308"/>
        <end position="329"/>
    </location>
</feature>
<dbReference type="InterPro" id="IPR004358">
    <property type="entry name" value="Sig_transdc_His_kin-like_C"/>
</dbReference>
<dbReference type="OrthoDB" id="9806130at2"/>
<dbReference type="Gene3D" id="2.60.40.2380">
    <property type="match status" value="1"/>
</dbReference>
<dbReference type="InterPro" id="IPR011623">
    <property type="entry name" value="7TMR_DISM_rcpt_extracell_dom1"/>
</dbReference>
<dbReference type="PROSITE" id="PS50109">
    <property type="entry name" value="HIS_KIN"/>
    <property type="match status" value="1"/>
</dbReference>
<organism evidence="11 12">
    <name type="scientific">Azospirillum doebereinerae</name>
    <dbReference type="NCBI Taxonomy" id="92933"/>
    <lineage>
        <taxon>Bacteria</taxon>
        <taxon>Pseudomonadati</taxon>
        <taxon>Pseudomonadota</taxon>
        <taxon>Alphaproteobacteria</taxon>
        <taxon>Rhodospirillales</taxon>
        <taxon>Azospirillaceae</taxon>
        <taxon>Azospirillum</taxon>
    </lineage>
</organism>
<evidence type="ECO:0000256" key="9">
    <source>
        <dbReference type="SAM" id="Phobius"/>
    </source>
</evidence>
<feature type="transmembrane region" description="Helical" evidence="9">
    <location>
        <begin position="277"/>
        <end position="296"/>
    </location>
</feature>
<dbReference type="Pfam" id="PF07696">
    <property type="entry name" value="7TMR-DISMED2"/>
    <property type="match status" value="1"/>
</dbReference>
<evidence type="ECO:0000259" key="10">
    <source>
        <dbReference type="PROSITE" id="PS50109"/>
    </source>
</evidence>
<feature type="transmembrane region" description="Helical" evidence="9">
    <location>
        <begin position="399"/>
        <end position="418"/>
    </location>
</feature>
<dbReference type="EC" id="2.7.13.3" evidence="2"/>
<dbReference type="AlphaFoldDB" id="A0A433JFI7"/>
<dbReference type="Gene3D" id="1.10.287.130">
    <property type="match status" value="1"/>
</dbReference>
<evidence type="ECO:0000256" key="7">
    <source>
        <dbReference type="ARBA" id="ARBA00022840"/>
    </source>
</evidence>
<dbReference type="PANTHER" id="PTHR42878:SF7">
    <property type="entry name" value="SENSOR HISTIDINE KINASE GLRK"/>
    <property type="match status" value="1"/>
</dbReference>
<dbReference type="GO" id="GO:0005524">
    <property type="term" value="F:ATP binding"/>
    <property type="evidence" value="ECO:0007669"/>
    <property type="project" value="UniProtKB-KW"/>
</dbReference>
<keyword evidence="9" id="KW-1133">Transmembrane helix</keyword>
<comment type="catalytic activity">
    <reaction evidence="1">
        <text>ATP + protein L-histidine = ADP + protein N-phospho-L-histidine.</text>
        <dbReference type="EC" id="2.7.13.3"/>
    </reaction>
</comment>
<dbReference type="InterPro" id="IPR003661">
    <property type="entry name" value="HisK_dim/P_dom"/>
</dbReference>
<dbReference type="InterPro" id="IPR036097">
    <property type="entry name" value="HisK_dim/P_sf"/>
</dbReference>
<keyword evidence="12" id="KW-1185">Reference proteome</keyword>
<evidence type="ECO:0000313" key="12">
    <source>
        <dbReference type="Proteomes" id="UP000280346"/>
    </source>
</evidence>
<dbReference type="GO" id="GO:0030295">
    <property type="term" value="F:protein kinase activator activity"/>
    <property type="evidence" value="ECO:0007669"/>
    <property type="project" value="TreeGrafter"/>
</dbReference>
<dbReference type="Gene3D" id="3.30.565.10">
    <property type="entry name" value="Histidine kinase-like ATPase, C-terminal domain"/>
    <property type="match status" value="1"/>
</dbReference>
<evidence type="ECO:0000256" key="3">
    <source>
        <dbReference type="ARBA" id="ARBA00022553"/>
    </source>
</evidence>
<dbReference type="SMART" id="SM00388">
    <property type="entry name" value="HisKA"/>
    <property type="match status" value="1"/>
</dbReference>
<keyword evidence="5" id="KW-0547">Nucleotide-binding</keyword>
<dbReference type="PRINTS" id="PR00344">
    <property type="entry name" value="BCTRLSENSOR"/>
</dbReference>
<dbReference type="InterPro" id="IPR005467">
    <property type="entry name" value="His_kinase_dom"/>
</dbReference>
<keyword evidence="7" id="KW-0067">ATP-binding</keyword>
<evidence type="ECO:0000313" key="11">
    <source>
        <dbReference type="EMBL" id="RUQ75911.1"/>
    </source>
</evidence>
<dbReference type="GO" id="GO:0007234">
    <property type="term" value="P:osmosensory signaling via phosphorelay pathway"/>
    <property type="evidence" value="ECO:0007669"/>
    <property type="project" value="TreeGrafter"/>
</dbReference>
<dbReference type="PANTHER" id="PTHR42878">
    <property type="entry name" value="TWO-COMPONENT HISTIDINE KINASE"/>
    <property type="match status" value="1"/>
</dbReference>
<sequence length="671" mass="72564">MVRTDGRRRGWWRTTAAAALRLAAVLLLAVLLLPEFGTARADPAPPLRLTPETRGLSLSGHLSRLVDRDRALSFADTLAADAEGRFVPRPDLRGVGQTRDIHWYRLDLRREPGAPADWILELGESYIDHLDLHVPLQERAVVESDFRVIRMGDFVPYSQRPLQTRLHTTPLTLPEGRTVTVYLKVDSVSAMNMSGTLWTPAAFVARQTEVLLFHGMFFGVLAILVIAYTALGLMLQDSGLLAYTGYVATVFFYYLFANGIAATILPDSPGWLMNLEVGGSGFLGVAAAIVMWDRVLDLKASFPRLHRVFLAVAALAVAAIPATVMPSLFSTVNPLLSVVGSVLMLISFVLIVVLIRRDRQDVILRFYLASTLTSVVGVSLAQLAMRGGIPVDALPMDPYQLSSVVAVSILGAGMTLRLRRLQTERLRAEQQTAFVIKRAEEQRNFIAMLSHEFRSPLASIDSAAQMIGMTGGIADPATLKRLDRVRATTRKLVDLVEMFLSSDALDQGALALRPEPVPLGSVLDSALDGLTAAEAETRVTLSVEAPDRPVRVDTQFLGVALSNLVQNALRYSAPDTPVAVTAREEPGGVAISVTDQGRGMTPEEVERIGSIYFRAASAKGTKGSGVGLYLTQKIVAAHGGTLGVDSVMGAGSVFTIRLRDDGLPPSPQLAE</sequence>
<feature type="transmembrane region" description="Helical" evidence="9">
    <location>
        <begin position="335"/>
        <end position="355"/>
    </location>
</feature>
<accession>A0A433JFI7</accession>
<feature type="transmembrane region" description="Helical" evidence="9">
    <location>
        <begin position="362"/>
        <end position="384"/>
    </location>
</feature>
<dbReference type="CDD" id="cd00082">
    <property type="entry name" value="HisKA"/>
    <property type="match status" value="1"/>
</dbReference>
<gene>
    <name evidence="11" type="ORF">EJ913_02015</name>
</gene>
<dbReference type="SUPFAM" id="SSF55874">
    <property type="entry name" value="ATPase domain of HSP90 chaperone/DNA topoisomerase II/histidine kinase"/>
    <property type="match status" value="1"/>
</dbReference>
<dbReference type="EMBL" id="RZIJ01000001">
    <property type="protein sequence ID" value="RUQ75911.1"/>
    <property type="molecule type" value="Genomic_DNA"/>
</dbReference>
<dbReference type="InterPro" id="IPR003594">
    <property type="entry name" value="HATPase_dom"/>
</dbReference>
<evidence type="ECO:0000256" key="8">
    <source>
        <dbReference type="ARBA" id="ARBA00023012"/>
    </source>
</evidence>
<evidence type="ECO:0000256" key="1">
    <source>
        <dbReference type="ARBA" id="ARBA00000085"/>
    </source>
</evidence>
<dbReference type="InterPro" id="IPR050351">
    <property type="entry name" value="BphY/WalK/GraS-like"/>
</dbReference>
<dbReference type="Proteomes" id="UP000280346">
    <property type="component" value="Unassembled WGS sequence"/>
</dbReference>
<protein>
    <recommendedName>
        <fullName evidence="2">histidine kinase</fullName>
        <ecNumber evidence="2">2.7.13.3</ecNumber>
    </recommendedName>
</protein>
<feature type="transmembrane region" description="Helical" evidence="9">
    <location>
        <begin position="211"/>
        <end position="233"/>
    </location>
</feature>
<keyword evidence="9" id="KW-0472">Membrane</keyword>
<dbReference type="RefSeq" id="WP_126994297.1">
    <property type="nucleotide sequence ID" value="NZ_CP173190.1"/>
</dbReference>
<evidence type="ECO:0000256" key="2">
    <source>
        <dbReference type="ARBA" id="ARBA00012438"/>
    </source>
</evidence>
<dbReference type="SUPFAM" id="SSF47384">
    <property type="entry name" value="Homodimeric domain of signal transducing histidine kinase"/>
    <property type="match status" value="1"/>
</dbReference>
<evidence type="ECO:0000256" key="5">
    <source>
        <dbReference type="ARBA" id="ARBA00022741"/>
    </source>
</evidence>
<dbReference type="InterPro" id="IPR011622">
    <property type="entry name" value="7TMR_DISM_rcpt_extracell_dom2"/>
</dbReference>
<reference evidence="11 12" key="1">
    <citation type="submission" date="2018-12" db="EMBL/GenBank/DDBJ databases">
        <authorList>
            <person name="Yang Y."/>
        </authorList>
    </citation>
    <scope>NUCLEOTIDE SEQUENCE [LARGE SCALE GENOMIC DNA]</scope>
    <source>
        <strain evidence="11 12">GSF71</strain>
    </source>
</reference>
<dbReference type="GO" id="GO:0000155">
    <property type="term" value="F:phosphorelay sensor kinase activity"/>
    <property type="evidence" value="ECO:0007669"/>
    <property type="project" value="InterPro"/>
</dbReference>
<dbReference type="Pfam" id="PF07695">
    <property type="entry name" value="7TMR-DISM_7TM"/>
    <property type="match status" value="1"/>
</dbReference>
<comment type="caution">
    <text evidence="11">The sequence shown here is derived from an EMBL/GenBank/DDBJ whole genome shotgun (WGS) entry which is preliminary data.</text>
</comment>
<keyword evidence="3" id="KW-0597">Phosphoprotein</keyword>
<feature type="domain" description="Histidine kinase" evidence="10">
    <location>
        <begin position="448"/>
        <end position="662"/>
    </location>
</feature>
<dbReference type="GO" id="GO:0000156">
    <property type="term" value="F:phosphorelay response regulator activity"/>
    <property type="evidence" value="ECO:0007669"/>
    <property type="project" value="TreeGrafter"/>
</dbReference>
<keyword evidence="8" id="KW-0902">Two-component regulatory system</keyword>
<feature type="transmembrane region" description="Helical" evidence="9">
    <location>
        <begin position="240"/>
        <end position="265"/>
    </location>
</feature>
<dbReference type="Pfam" id="PF00512">
    <property type="entry name" value="HisKA"/>
    <property type="match status" value="1"/>
</dbReference>
<name>A0A433JFI7_9PROT</name>
<keyword evidence="6 11" id="KW-0418">Kinase</keyword>
<proteinExistence type="predicted"/>
<evidence type="ECO:0000256" key="4">
    <source>
        <dbReference type="ARBA" id="ARBA00022679"/>
    </source>
</evidence>